<name>A0A418WW59_9BURK</name>
<proteinExistence type="predicted"/>
<gene>
    <name evidence="1" type="ORF">D3870_21160</name>
</gene>
<sequence>MRRKIVRETESRELIIAIGLVWGHLNASQFEEAWQLAKACLRIWPEDRRLAMMCAYAAVELLEPLDDRMRVLLSQGGCSEWEALVLRRAEMHNEAMAE</sequence>
<dbReference type="Proteomes" id="UP000285190">
    <property type="component" value="Unassembled WGS sequence"/>
</dbReference>
<dbReference type="EMBL" id="QYUN01000003">
    <property type="protein sequence ID" value="RJF96887.1"/>
    <property type="molecule type" value="Genomic_DNA"/>
</dbReference>
<evidence type="ECO:0000313" key="1">
    <source>
        <dbReference type="EMBL" id="RJF96887.1"/>
    </source>
</evidence>
<reference evidence="1 2" key="1">
    <citation type="submission" date="2018-09" db="EMBL/GenBank/DDBJ databases">
        <authorList>
            <person name="Zhu H."/>
        </authorList>
    </citation>
    <scope>NUCLEOTIDE SEQUENCE [LARGE SCALE GENOMIC DNA]</scope>
    <source>
        <strain evidence="1 2">K2R10-39</strain>
    </source>
</reference>
<evidence type="ECO:0000313" key="2">
    <source>
        <dbReference type="Proteomes" id="UP000285190"/>
    </source>
</evidence>
<dbReference type="OrthoDB" id="8777936at2"/>
<comment type="caution">
    <text evidence="1">The sequence shown here is derived from an EMBL/GenBank/DDBJ whole genome shotgun (WGS) entry which is preliminary data.</text>
</comment>
<accession>A0A418WW59</accession>
<dbReference type="AlphaFoldDB" id="A0A418WW59"/>
<protein>
    <recommendedName>
        <fullName evidence="3">EscG/YscG/SsaH family type III secretion system needle protein co-chaperone</fullName>
    </recommendedName>
</protein>
<evidence type="ECO:0008006" key="3">
    <source>
        <dbReference type="Google" id="ProtNLM"/>
    </source>
</evidence>
<dbReference type="RefSeq" id="WP_119743024.1">
    <property type="nucleotide sequence ID" value="NZ_QYUN01000003.1"/>
</dbReference>
<organism evidence="1 2">
    <name type="scientific">Noviherbaspirillum cavernae</name>
    <dbReference type="NCBI Taxonomy" id="2320862"/>
    <lineage>
        <taxon>Bacteria</taxon>
        <taxon>Pseudomonadati</taxon>
        <taxon>Pseudomonadota</taxon>
        <taxon>Betaproteobacteria</taxon>
        <taxon>Burkholderiales</taxon>
        <taxon>Oxalobacteraceae</taxon>
        <taxon>Noviherbaspirillum</taxon>
    </lineage>
</organism>
<keyword evidence="2" id="KW-1185">Reference proteome</keyword>